<name>A0ABS7TYG4_9BACT</name>
<dbReference type="CDD" id="cd06257">
    <property type="entry name" value="DnaJ"/>
    <property type="match status" value="1"/>
</dbReference>
<dbReference type="InterPro" id="IPR001623">
    <property type="entry name" value="DnaJ_domain"/>
</dbReference>
<dbReference type="Proteomes" id="UP001139031">
    <property type="component" value="Unassembled WGS sequence"/>
</dbReference>
<feature type="domain" description="J" evidence="1">
    <location>
        <begin position="85"/>
        <end position="156"/>
    </location>
</feature>
<gene>
    <name evidence="2" type="ORF">K7C98_28455</name>
</gene>
<dbReference type="PROSITE" id="PS50076">
    <property type="entry name" value="DNAJ_2"/>
    <property type="match status" value="1"/>
</dbReference>
<comment type="caution">
    <text evidence="2">The sequence shown here is derived from an EMBL/GenBank/DDBJ whole genome shotgun (WGS) entry which is preliminary data.</text>
</comment>
<dbReference type="EMBL" id="JAIRAU010000039">
    <property type="protein sequence ID" value="MBZ5713185.1"/>
    <property type="molecule type" value="Genomic_DNA"/>
</dbReference>
<dbReference type="SUPFAM" id="SSF46565">
    <property type="entry name" value="Chaperone J-domain"/>
    <property type="match status" value="1"/>
</dbReference>
<dbReference type="RefSeq" id="WP_224194928.1">
    <property type="nucleotide sequence ID" value="NZ_JAIRAU010000039.1"/>
</dbReference>
<dbReference type="Gene3D" id="1.10.287.110">
    <property type="entry name" value="DnaJ domain"/>
    <property type="match status" value="1"/>
</dbReference>
<evidence type="ECO:0000313" key="3">
    <source>
        <dbReference type="Proteomes" id="UP001139031"/>
    </source>
</evidence>
<evidence type="ECO:0000313" key="2">
    <source>
        <dbReference type="EMBL" id="MBZ5713185.1"/>
    </source>
</evidence>
<reference evidence="2" key="1">
    <citation type="submission" date="2021-08" db="EMBL/GenBank/DDBJ databases">
        <authorList>
            <person name="Stevens D.C."/>
        </authorList>
    </citation>
    <scope>NUCLEOTIDE SEQUENCE</scope>
    <source>
        <strain evidence="2">DSM 53165</strain>
    </source>
</reference>
<protein>
    <submittedName>
        <fullName evidence="2">J domain-containing protein</fullName>
    </submittedName>
</protein>
<sequence>MRPATAVAQPLRGQYSLALHGSAALLPDAGEPVARWLAACRCVAGRWSVRLELRGGGPRVSDDLDLARDEQERLLALWARRDQVCHFERLGLAPTGDGAAIRRAYLDTCRHLHPDRYYGKRIGTFAAILAELFDRARASAEFLGDPRRRARYLTQLKAAGEGSDEVDADAR</sequence>
<organism evidence="2 3">
    <name type="scientific">Nannocystis pusilla</name>
    <dbReference type="NCBI Taxonomy" id="889268"/>
    <lineage>
        <taxon>Bacteria</taxon>
        <taxon>Pseudomonadati</taxon>
        <taxon>Myxococcota</taxon>
        <taxon>Polyangia</taxon>
        <taxon>Nannocystales</taxon>
        <taxon>Nannocystaceae</taxon>
        <taxon>Nannocystis</taxon>
    </lineage>
</organism>
<keyword evidence="3" id="KW-1185">Reference proteome</keyword>
<evidence type="ECO:0000259" key="1">
    <source>
        <dbReference type="PROSITE" id="PS50076"/>
    </source>
</evidence>
<accession>A0ABS7TYG4</accession>
<dbReference type="InterPro" id="IPR036869">
    <property type="entry name" value="J_dom_sf"/>
</dbReference>
<proteinExistence type="predicted"/>